<keyword evidence="2 3" id="KW-0808">Transferase</keyword>
<dbReference type="EMBL" id="FNHQ01000028">
    <property type="protein sequence ID" value="SDN17482.1"/>
    <property type="molecule type" value="Genomic_DNA"/>
</dbReference>
<dbReference type="Pfam" id="PF13336">
    <property type="entry name" value="AcetylCoA_hyd_C"/>
    <property type="match status" value="1"/>
</dbReference>
<dbReference type="AlphaFoldDB" id="A0A1G9Z7T8"/>
<evidence type="ECO:0000259" key="4">
    <source>
        <dbReference type="Pfam" id="PF02550"/>
    </source>
</evidence>
<keyword evidence="6" id="KW-0378">Hydrolase</keyword>
<comment type="subcellular location">
    <subcellularLocation>
        <location evidence="3">Cytoplasm</location>
    </subcellularLocation>
</comment>
<dbReference type="InterPro" id="IPR003702">
    <property type="entry name" value="ActCoA_hydro_N"/>
</dbReference>
<dbReference type="Gene3D" id="3.40.1080.10">
    <property type="entry name" value="Glutaconate Coenzyme A-transferase"/>
    <property type="match status" value="1"/>
</dbReference>
<dbReference type="RefSeq" id="WP_091651979.1">
    <property type="nucleotide sequence ID" value="NZ_FNHQ01000028.1"/>
</dbReference>
<feature type="domain" description="Acetyl-CoA hydrolase/transferase C-terminal" evidence="5">
    <location>
        <begin position="277"/>
        <end position="433"/>
    </location>
</feature>
<evidence type="ECO:0000313" key="6">
    <source>
        <dbReference type="EMBL" id="SDN17482.1"/>
    </source>
</evidence>
<evidence type="ECO:0000313" key="7">
    <source>
        <dbReference type="Proteomes" id="UP000199309"/>
    </source>
</evidence>
<keyword evidence="3" id="KW-0443">Lipid metabolism</keyword>
<proteinExistence type="inferred from homology"/>
<dbReference type="Gene3D" id="3.30.750.70">
    <property type="entry name" value="4-hydroxybutyrate coenzyme like domains"/>
    <property type="match status" value="1"/>
</dbReference>
<keyword evidence="7" id="KW-1185">Reference proteome</keyword>
<dbReference type="InterPro" id="IPR046433">
    <property type="entry name" value="ActCoA_hydro"/>
</dbReference>
<evidence type="ECO:0000259" key="5">
    <source>
        <dbReference type="Pfam" id="PF13336"/>
    </source>
</evidence>
<gene>
    <name evidence="6" type="ORF">SAMN05660299_02262</name>
</gene>
<feature type="binding site" evidence="3">
    <location>
        <begin position="218"/>
        <end position="222"/>
    </location>
    <ligand>
        <name>CoA</name>
        <dbReference type="ChEBI" id="CHEBI:57287"/>
    </ligand>
</feature>
<evidence type="ECO:0000256" key="3">
    <source>
        <dbReference type="HAMAP-Rule" id="MF_03228"/>
    </source>
</evidence>
<comment type="pathway">
    <text evidence="3">Lipid metabolism; butanoate metabolism.</text>
</comment>
<dbReference type="PANTHER" id="PTHR21432:SF20">
    <property type="entry name" value="ACETYL-COA HYDROLASE"/>
    <property type="match status" value="1"/>
</dbReference>
<accession>A0A1G9Z7T8</accession>
<name>A0A1G9Z7T8_9FIRM</name>
<dbReference type="InterPro" id="IPR023990">
    <property type="entry name" value="Butryl-CoA_acetate_CoA_Tfrase"/>
</dbReference>
<dbReference type="OrthoDB" id="9801795at2"/>
<dbReference type="SUPFAM" id="SSF100950">
    <property type="entry name" value="NagB/RpiA/CoA transferase-like"/>
    <property type="match status" value="2"/>
</dbReference>
<dbReference type="Gene3D" id="3.40.1080.20">
    <property type="entry name" value="Acetyl-CoA hydrolase/transferase C-terminal domain"/>
    <property type="match status" value="1"/>
</dbReference>
<keyword evidence="3" id="KW-0276">Fatty acid metabolism</keyword>
<dbReference type="GO" id="GO:0019605">
    <property type="term" value="P:butyrate metabolic process"/>
    <property type="evidence" value="ECO:0007669"/>
    <property type="project" value="UniProtKB-UniRule"/>
</dbReference>
<dbReference type="PANTHER" id="PTHR21432">
    <property type="entry name" value="ACETYL-COA HYDROLASE-RELATED"/>
    <property type="match status" value="1"/>
</dbReference>
<evidence type="ECO:0000256" key="1">
    <source>
        <dbReference type="ARBA" id="ARBA00009632"/>
    </source>
</evidence>
<reference evidence="6 7" key="1">
    <citation type="submission" date="2016-10" db="EMBL/GenBank/DDBJ databases">
        <authorList>
            <person name="de Groot N.N."/>
        </authorList>
    </citation>
    <scope>NUCLEOTIDE SEQUENCE [LARGE SCALE GENOMIC DNA]</scope>
    <source>
        <strain evidence="6 7">DSM 16981</strain>
    </source>
</reference>
<dbReference type="GO" id="GO:0008775">
    <property type="term" value="F:acetate CoA-transferase activity"/>
    <property type="evidence" value="ECO:0007669"/>
    <property type="project" value="InterPro"/>
</dbReference>
<dbReference type="Proteomes" id="UP000199309">
    <property type="component" value="Unassembled WGS sequence"/>
</dbReference>
<dbReference type="STRING" id="349095.SAMN05660299_02262"/>
<dbReference type="GO" id="GO:0005737">
    <property type="term" value="C:cytoplasm"/>
    <property type="evidence" value="ECO:0007669"/>
    <property type="project" value="UniProtKB-SubCell"/>
</dbReference>
<dbReference type="HAMAP" id="MF_03228">
    <property type="entry name" value="But_CoA_trans"/>
    <property type="match status" value="1"/>
</dbReference>
<feature type="active site" description="5-glutamyl coenzyme A thioester intermediate" evidence="3">
    <location>
        <position position="243"/>
    </location>
</feature>
<feature type="binding site" evidence="3">
    <location>
        <position position="341"/>
    </location>
    <ligand>
        <name>CoA</name>
        <dbReference type="ChEBI" id="CHEBI:57287"/>
    </ligand>
</feature>
<dbReference type="UniPathway" id="UPA00863"/>
<feature type="domain" description="Acetyl-CoA hydrolase/transferase N-terminal" evidence="4">
    <location>
        <begin position="4"/>
        <end position="190"/>
    </location>
</feature>
<feature type="binding site" evidence="3">
    <location>
        <position position="318"/>
    </location>
    <ligand>
        <name>CoA</name>
        <dbReference type="ChEBI" id="CHEBI:57287"/>
    </ligand>
</feature>
<protein>
    <recommendedName>
        <fullName evidence="3">Probable butyrate:acetyl-CoA coenzyme A-transferase</fullName>
        <shortName evidence="3">Butyrate CoA-transferase</shortName>
        <ecNumber evidence="3">2.8.3.-</ecNumber>
    </recommendedName>
</protein>
<comment type="function">
    <text evidence="3">Coenzyme A-transferase that converts butyrate to butyryl-CoA.</text>
</comment>
<dbReference type="GO" id="GO:0006083">
    <property type="term" value="P:acetate metabolic process"/>
    <property type="evidence" value="ECO:0007669"/>
    <property type="project" value="InterPro"/>
</dbReference>
<comment type="similarity">
    <text evidence="1 3">Belongs to the acetyl-CoA hydrolase/transferase family.</text>
</comment>
<dbReference type="InterPro" id="IPR038460">
    <property type="entry name" value="AcetylCoA_hyd_C_sf"/>
</dbReference>
<dbReference type="Pfam" id="PF02550">
    <property type="entry name" value="AcetylCoA_hydro"/>
    <property type="match status" value="1"/>
</dbReference>
<sequence length="445" mass="48993">MNYMKEYEKKLKTPEKAVKIVQDGDWVDYCAGAAFPELLDAALAARKGELHDVNVRGNLEVKPVKVAEQDPENISFTYNTWHCSGYGRHYIDRGGAFFSPMLFRNCGSYYTRGLANVDVVMITAAPMDKNGNFSFGLNNCATQEIIDKAAHVILEVNPNMPVIYGLACDHIHISKVDCIVESNVPVGVVPSSTATDIDKKIAAYIFPYLQNGMTLQLGIGGTPNALGDLIARSELKDLGMHAEFMSDGYLSLYQAGKITNQKKELQRGKGVFSTCAGSRELYDYMDHNMDIMSAPMSYVNDPYIIGQFKNFVSINGCIAVDLYGQVCSESAGTRQISGTGGQLDFVTGTYLSEHGQAFLAMSSAFFDTKGHIHSRILPRFTAGDIITTPRTQAPCIVTEYGVAALTGKTTWQRAEALISIAHPAFRETLIDAAEKQKIWRRSNHR</sequence>
<dbReference type="EC" id="2.8.3.-" evidence="3"/>
<dbReference type="InterPro" id="IPR037171">
    <property type="entry name" value="NagB/RpiA_transferase-like"/>
</dbReference>
<dbReference type="GO" id="GO:0016787">
    <property type="term" value="F:hydrolase activity"/>
    <property type="evidence" value="ECO:0007669"/>
    <property type="project" value="UniProtKB-KW"/>
</dbReference>
<comment type="catalytic activity">
    <reaction evidence="3">
        <text>butanoate + acetyl-CoA = butanoyl-CoA + acetate</text>
        <dbReference type="Rhea" id="RHEA:30071"/>
        <dbReference type="ChEBI" id="CHEBI:17968"/>
        <dbReference type="ChEBI" id="CHEBI:30089"/>
        <dbReference type="ChEBI" id="CHEBI:57288"/>
        <dbReference type="ChEBI" id="CHEBI:57371"/>
    </reaction>
</comment>
<keyword evidence="3" id="KW-0963">Cytoplasm</keyword>
<organism evidence="6 7">
    <name type="scientific">Megasphaera paucivorans</name>
    <dbReference type="NCBI Taxonomy" id="349095"/>
    <lineage>
        <taxon>Bacteria</taxon>
        <taxon>Bacillati</taxon>
        <taxon>Bacillota</taxon>
        <taxon>Negativicutes</taxon>
        <taxon>Veillonellales</taxon>
        <taxon>Veillonellaceae</taxon>
        <taxon>Megasphaera</taxon>
    </lineage>
</organism>
<dbReference type="InterPro" id="IPR026888">
    <property type="entry name" value="AcetylCoA_hyd_C"/>
</dbReference>
<evidence type="ECO:0000256" key="2">
    <source>
        <dbReference type="ARBA" id="ARBA00022679"/>
    </source>
</evidence>
<dbReference type="GO" id="GO:0006084">
    <property type="term" value="P:acetyl-CoA metabolic process"/>
    <property type="evidence" value="ECO:0007669"/>
    <property type="project" value="UniProtKB-UniRule"/>
</dbReference>